<keyword evidence="2" id="KW-0472">Membrane</keyword>
<dbReference type="RefSeq" id="WP_319615493.1">
    <property type="nucleotide sequence ID" value="NZ_JAWXYB010000018.1"/>
</dbReference>
<keyword evidence="2" id="KW-0449">Lipoprotein</keyword>
<evidence type="ECO:0000313" key="3">
    <source>
        <dbReference type="EMBL" id="MDX5932637.1"/>
    </source>
</evidence>
<dbReference type="PANTHER" id="PTHR30203">
    <property type="entry name" value="OUTER MEMBRANE CATION EFFLUX PROTEIN"/>
    <property type="match status" value="1"/>
</dbReference>
<evidence type="ECO:0000256" key="1">
    <source>
        <dbReference type="ARBA" id="ARBA00007613"/>
    </source>
</evidence>
<evidence type="ECO:0000256" key="2">
    <source>
        <dbReference type="RuleBase" id="RU362097"/>
    </source>
</evidence>
<name>A0AAW9DXC7_ACIAO</name>
<dbReference type="NCBIfam" id="TIGR01845">
    <property type="entry name" value="outer_NodT"/>
    <property type="match status" value="1"/>
</dbReference>
<protein>
    <submittedName>
        <fullName evidence="3">Efflux transporter outer membrane subunit</fullName>
    </submittedName>
</protein>
<accession>A0AAW9DXC7</accession>
<comment type="similarity">
    <text evidence="1 2">Belongs to the outer membrane factor (OMF) (TC 1.B.17) family.</text>
</comment>
<keyword evidence="4" id="KW-1185">Reference proteome</keyword>
<dbReference type="EMBL" id="JAWXYB010000018">
    <property type="protein sequence ID" value="MDX5932637.1"/>
    <property type="molecule type" value="Genomic_DNA"/>
</dbReference>
<dbReference type="PANTHER" id="PTHR30203:SF33">
    <property type="entry name" value="BLR4455 PROTEIN"/>
    <property type="match status" value="1"/>
</dbReference>
<dbReference type="InterPro" id="IPR003423">
    <property type="entry name" value="OMP_efflux"/>
</dbReference>
<comment type="subcellular location">
    <subcellularLocation>
        <location evidence="2">Cell membrane</location>
        <topology evidence="2">Lipid-anchor</topology>
    </subcellularLocation>
</comment>
<dbReference type="Gene3D" id="2.20.200.10">
    <property type="entry name" value="Outer membrane efflux proteins (OEP)"/>
    <property type="match status" value="1"/>
</dbReference>
<organism evidence="3 4">
    <name type="scientific">Acidiphilium acidophilum</name>
    <name type="common">Thiobacillus acidophilus</name>
    <dbReference type="NCBI Taxonomy" id="76588"/>
    <lineage>
        <taxon>Bacteria</taxon>
        <taxon>Pseudomonadati</taxon>
        <taxon>Pseudomonadota</taxon>
        <taxon>Alphaproteobacteria</taxon>
        <taxon>Acetobacterales</taxon>
        <taxon>Acidocellaceae</taxon>
        <taxon>Acidiphilium</taxon>
    </lineage>
</organism>
<dbReference type="InterPro" id="IPR010131">
    <property type="entry name" value="MdtP/NodT-like"/>
</dbReference>
<reference evidence="3 4" key="1">
    <citation type="submission" date="2023-11" db="EMBL/GenBank/DDBJ databases">
        <title>MicrobeMod: A computational toolkit for identifying prokaryotic methylation and restriction-modification with nanopore sequencing.</title>
        <authorList>
            <person name="Crits-Christoph A."/>
            <person name="Kang S.C."/>
            <person name="Lee H."/>
            <person name="Ostrov N."/>
        </authorList>
    </citation>
    <scope>NUCLEOTIDE SEQUENCE [LARGE SCALE GENOMIC DNA]</scope>
    <source>
        <strain evidence="3 4">DSMZ 700</strain>
    </source>
</reference>
<dbReference type="SUPFAM" id="SSF56954">
    <property type="entry name" value="Outer membrane efflux proteins (OEP)"/>
    <property type="match status" value="1"/>
</dbReference>
<comment type="caution">
    <text evidence="3">The sequence shown here is derived from an EMBL/GenBank/DDBJ whole genome shotgun (WGS) entry which is preliminary data.</text>
</comment>
<dbReference type="GO" id="GO:0005886">
    <property type="term" value="C:plasma membrane"/>
    <property type="evidence" value="ECO:0007669"/>
    <property type="project" value="UniProtKB-SubCell"/>
</dbReference>
<sequence>MGSKGPALSGGPGGKAPWWGWGRSPVLLTALILAGCAVPIRPVAVGSVPGAYVRGGPVAGSVLVGAWWRGFGDRSLDRLVAAGVVRAPGVVAASALVRAAAANRAAATGAYLPQVSLNPNVSRQSFPTGPNGYGAYTIDEMDGTISYNPGLFGARAYAFRNGAALVAYQRAEVGAARLTVADGIVVAAITEAGLNAQIRTDRAIAASEKRLLDLLNGEYGAGAIARLPVLQQRAQYQATMSALPALLAEASAERHAMAVDSGVAPAEFRGGHYRLADFTVPRDVVPAVPSALVAGRPDIVAARALVSADHAAVGQAVAALYPSVTLSAQGGYASETFNTLFEPGAALWTLAGSLLAPVFDGGVLRAHERAAQATLANALATYRGTVLTAFQQVADGLRKVAADRESVRESDAAAATADAAYTLARQQFKLGAADYNTVLTAEIAWRQAQLAAVQAQTQQLLDDAALRAALAGDDASAH</sequence>
<keyword evidence="2" id="KW-1134">Transmembrane beta strand</keyword>
<gene>
    <name evidence="3" type="ORF">SIL87_17940</name>
</gene>
<evidence type="ECO:0000313" key="4">
    <source>
        <dbReference type="Proteomes" id="UP001279553"/>
    </source>
</evidence>
<dbReference type="AlphaFoldDB" id="A0AAW9DXC7"/>
<keyword evidence="2" id="KW-0812">Transmembrane</keyword>
<dbReference type="GO" id="GO:0015562">
    <property type="term" value="F:efflux transmembrane transporter activity"/>
    <property type="evidence" value="ECO:0007669"/>
    <property type="project" value="InterPro"/>
</dbReference>
<dbReference type="Proteomes" id="UP001279553">
    <property type="component" value="Unassembled WGS sequence"/>
</dbReference>
<dbReference type="Gene3D" id="1.20.1600.10">
    <property type="entry name" value="Outer membrane efflux proteins (OEP)"/>
    <property type="match status" value="1"/>
</dbReference>
<keyword evidence="2" id="KW-0564">Palmitate</keyword>
<dbReference type="Pfam" id="PF02321">
    <property type="entry name" value="OEP"/>
    <property type="match status" value="2"/>
</dbReference>
<proteinExistence type="inferred from homology"/>